<dbReference type="InterPro" id="IPR057200">
    <property type="entry name" value="DUF7878"/>
</dbReference>
<organism evidence="2 3">
    <name type="scientific">Bacillus swezeyi</name>
    <dbReference type="NCBI Taxonomy" id="1925020"/>
    <lineage>
        <taxon>Bacteria</taxon>
        <taxon>Bacillati</taxon>
        <taxon>Bacillota</taxon>
        <taxon>Bacilli</taxon>
        <taxon>Bacillales</taxon>
        <taxon>Bacillaceae</taxon>
        <taxon>Bacillus</taxon>
    </lineage>
</organism>
<feature type="domain" description="DUF7878" evidence="1">
    <location>
        <begin position="10"/>
        <end position="137"/>
    </location>
</feature>
<dbReference type="Pfam" id="PF25297">
    <property type="entry name" value="DUF7878"/>
    <property type="match status" value="1"/>
</dbReference>
<sequence>MDGVSNKVEFHYQFTSDESDIPKKMRKDPSVALKVEGEFEIEINGNTYFKENLALLEFYVSLNEWNKKIKKKNKVTEYRYYTMEYEEEEPIISLIPFDNKARLTTIWETQQLYNVFDLHYIIEQMRILKEKLKRDIELHYKISVQHFIGQIPLRKY</sequence>
<evidence type="ECO:0000313" key="2">
    <source>
        <dbReference type="EMBL" id="KAA6452044.1"/>
    </source>
</evidence>
<dbReference type="Proteomes" id="UP000324326">
    <property type="component" value="Unassembled WGS sequence"/>
</dbReference>
<evidence type="ECO:0000259" key="1">
    <source>
        <dbReference type="Pfam" id="PF25297"/>
    </source>
</evidence>
<evidence type="ECO:0000313" key="3">
    <source>
        <dbReference type="Proteomes" id="UP000324326"/>
    </source>
</evidence>
<dbReference type="EMBL" id="QSND01000002">
    <property type="protein sequence ID" value="KAA6452044.1"/>
    <property type="molecule type" value="Genomic_DNA"/>
</dbReference>
<comment type="caution">
    <text evidence="2">The sequence shown here is derived from an EMBL/GenBank/DDBJ whole genome shotgun (WGS) entry which is preliminary data.</text>
</comment>
<dbReference type="AlphaFoldDB" id="A0A5M8RYZ1"/>
<name>A0A5M8RYZ1_9BACI</name>
<reference evidence="2 3" key="1">
    <citation type="submission" date="2018-08" db="EMBL/GenBank/DDBJ databases">
        <title>Bacillus phenotypic plasticity.</title>
        <authorList>
            <person name="Hurtado E."/>
        </authorList>
    </citation>
    <scope>NUCLEOTIDE SEQUENCE [LARGE SCALE GENOMIC DNA]</scope>
    <source>
        <strain evidence="2 3">427</strain>
    </source>
</reference>
<protein>
    <recommendedName>
        <fullName evidence="1">DUF7878 domain-containing protein</fullName>
    </recommendedName>
</protein>
<gene>
    <name evidence="2" type="ORF">DX927_15215</name>
</gene>
<proteinExistence type="predicted"/>
<dbReference type="RefSeq" id="WP_148957868.1">
    <property type="nucleotide sequence ID" value="NZ_QSND01000002.1"/>
</dbReference>
<accession>A0A5M8RYZ1</accession>